<evidence type="ECO:0000313" key="2">
    <source>
        <dbReference type="Proteomes" id="UP000007575"/>
    </source>
</evidence>
<keyword evidence="2" id="KW-1185">Reference proteome</keyword>
<dbReference type="PATRIC" id="fig|745776.4.peg.2612"/>
<dbReference type="KEGG" id="dgo:DGo_CA2546"/>
<accession>H8GSL2</accession>
<evidence type="ECO:0000313" key="1">
    <source>
        <dbReference type="EMBL" id="AFD26473.1"/>
    </source>
</evidence>
<protein>
    <submittedName>
        <fullName evidence="1">Uncharacterized protein</fullName>
    </submittedName>
</protein>
<reference evidence="1 2" key="1">
    <citation type="journal article" date="2012" name="PLoS ONE">
        <title>Genome sequence and transcriptome analysis of the radioresistant bacterium Deinococcus gobiensis: insights into the extreme environmental adaptations.</title>
        <authorList>
            <person name="Yuan M."/>
            <person name="Chen M."/>
            <person name="Zhang W."/>
            <person name="Lu W."/>
            <person name="Wang J."/>
            <person name="Yang M."/>
            <person name="Zhao P."/>
            <person name="Tang R."/>
            <person name="Li X."/>
            <person name="Hao Y."/>
            <person name="Zhou Z."/>
            <person name="Zhan Y."/>
            <person name="Yu H."/>
            <person name="Teng C."/>
            <person name="Yan Y."/>
            <person name="Ping S."/>
            <person name="Wang Y."/>
            <person name="Lin M."/>
        </authorList>
    </citation>
    <scope>NUCLEOTIDE SEQUENCE [LARGE SCALE GENOMIC DNA]</scope>
    <source>
        <strain evidence="1 2">I-0</strain>
    </source>
</reference>
<dbReference type="Proteomes" id="UP000007575">
    <property type="component" value="Chromosome"/>
</dbReference>
<organism evidence="1 2">
    <name type="scientific">Deinococcus gobiensis (strain DSM 21396 / JCM 16679 / CGMCC 1.7299 / I-0)</name>
    <dbReference type="NCBI Taxonomy" id="745776"/>
    <lineage>
        <taxon>Bacteria</taxon>
        <taxon>Thermotogati</taxon>
        <taxon>Deinococcota</taxon>
        <taxon>Deinococci</taxon>
        <taxon>Deinococcales</taxon>
        <taxon>Deinococcaceae</taxon>
        <taxon>Deinococcus</taxon>
    </lineage>
</organism>
<gene>
    <name evidence="1" type="ordered locus">DGo_CA2546</name>
</gene>
<sequence>MEANLRQGVEVGEMRKTAFDLLFDLGQLSPEFGLERNDEEGFFSFNYHGIPVTAPYLSNVQGLSLRTTLPECTLRRATSATEKATAYRCLDHVCRSRPGARAYFDPASGDLVVAVESAGFGEQLRADTAIDIALFMLEEAVYAARLFLGLPATPVAPARAEQFGGGYHFGEGMRTYPTARDAFAAYLVKHLSCEEVSRDERSVLLRSGPVDYEVMGMGWPSGFMVATTTRGFRHSMRDDARYVQIQERLAQPVTNPERPGEWSWNFRDPGRTAIAYFQEDGSFVVGQYGFGSPRTDANGPAYELVAQAQSLGVYAMTLLVEDLPDDLYSDEANRPN</sequence>
<dbReference type="HOGENOM" id="CLU_825679_0_0_0"/>
<proteinExistence type="predicted"/>
<dbReference type="EMBL" id="CP002191">
    <property type="protein sequence ID" value="AFD26473.1"/>
    <property type="molecule type" value="Genomic_DNA"/>
</dbReference>
<name>H8GSL2_DEIGI</name>
<dbReference type="STRING" id="745776.DGo_CA2546"/>
<dbReference type="AlphaFoldDB" id="H8GSL2"/>